<proteinExistence type="predicted"/>
<feature type="region of interest" description="Disordered" evidence="1">
    <location>
        <begin position="1"/>
        <end position="74"/>
    </location>
</feature>
<evidence type="ECO:0000313" key="3">
    <source>
        <dbReference type="Proteomes" id="UP001151760"/>
    </source>
</evidence>
<evidence type="ECO:0000313" key="2">
    <source>
        <dbReference type="EMBL" id="GJU06237.1"/>
    </source>
</evidence>
<reference evidence="2" key="1">
    <citation type="journal article" date="2022" name="Int. J. Mol. Sci.">
        <title>Draft Genome of Tanacetum Coccineum: Genomic Comparison of Closely Related Tanacetum-Family Plants.</title>
        <authorList>
            <person name="Yamashiro T."/>
            <person name="Shiraishi A."/>
            <person name="Nakayama K."/>
            <person name="Satake H."/>
        </authorList>
    </citation>
    <scope>NUCLEOTIDE SEQUENCE</scope>
</reference>
<feature type="compositionally biased region" description="Low complexity" evidence="1">
    <location>
        <begin position="166"/>
        <end position="178"/>
    </location>
</feature>
<gene>
    <name evidence="2" type="ORF">Tco_1122667</name>
</gene>
<organism evidence="2 3">
    <name type="scientific">Tanacetum coccineum</name>
    <dbReference type="NCBI Taxonomy" id="301880"/>
    <lineage>
        <taxon>Eukaryota</taxon>
        <taxon>Viridiplantae</taxon>
        <taxon>Streptophyta</taxon>
        <taxon>Embryophyta</taxon>
        <taxon>Tracheophyta</taxon>
        <taxon>Spermatophyta</taxon>
        <taxon>Magnoliopsida</taxon>
        <taxon>eudicotyledons</taxon>
        <taxon>Gunneridae</taxon>
        <taxon>Pentapetalae</taxon>
        <taxon>asterids</taxon>
        <taxon>campanulids</taxon>
        <taxon>Asterales</taxon>
        <taxon>Asteraceae</taxon>
        <taxon>Asteroideae</taxon>
        <taxon>Anthemideae</taxon>
        <taxon>Anthemidinae</taxon>
        <taxon>Tanacetum</taxon>
    </lineage>
</organism>
<reference evidence="2" key="2">
    <citation type="submission" date="2022-01" db="EMBL/GenBank/DDBJ databases">
        <authorList>
            <person name="Yamashiro T."/>
            <person name="Shiraishi A."/>
            <person name="Satake H."/>
            <person name="Nakayama K."/>
        </authorList>
    </citation>
    <scope>NUCLEOTIDE SEQUENCE</scope>
</reference>
<feature type="compositionally biased region" description="Pro residues" evidence="1">
    <location>
        <begin position="53"/>
        <end position="67"/>
    </location>
</feature>
<sequence length="251" mass="28073">MDAPPSPNHVFKFLEEEFEEDPQEEPEEAFEEDPKEDPEEELEAEVEEDAPPAATPPVGSPITPPPLSESSSDTKTVVPEIVRLDDNTELLFSNVKYLEHCEKKRQVEMDANSSEIRKVKRRMDDFDRDLGYEIFFFVGWGAMDARPDDGVDGSTAFEEFQPPKPSGSLSGSQPLSPKTKGVFALRRSRRATMDELLSDRVAKAIAEHERNRPNPVNAEGSTNVQGCSHKTFMNGKLYSFNGTKGVVGLRR</sequence>
<keyword evidence="3" id="KW-1185">Reference proteome</keyword>
<accession>A0ABQ5J171</accession>
<name>A0ABQ5J171_9ASTR</name>
<comment type="caution">
    <text evidence="2">The sequence shown here is derived from an EMBL/GenBank/DDBJ whole genome shotgun (WGS) entry which is preliminary data.</text>
</comment>
<feature type="region of interest" description="Disordered" evidence="1">
    <location>
        <begin position="151"/>
        <end position="178"/>
    </location>
</feature>
<dbReference type="Proteomes" id="UP001151760">
    <property type="component" value="Unassembled WGS sequence"/>
</dbReference>
<dbReference type="EMBL" id="BQNB010021424">
    <property type="protein sequence ID" value="GJU06237.1"/>
    <property type="molecule type" value="Genomic_DNA"/>
</dbReference>
<feature type="compositionally biased region" description="Acidic residues" evidence="1">
    <location>
        <begin position="16"/>
        <end position="50"/>
    </location>
</feature>
<protein>
    <submittedName>
        <fullName evidence="2">Uncharacterized protein</fullName>
    </submittedName>
</protein>
<evidence type="ECO:0000256" key="1">
    <source>
        <dbReference type="SAM" id="MobiDB-lite"/>
    </source>
</evidence>